<reference evidence="1 2" key="1">
    <citation type="journal article" date="2005" name="Science">
        <title>Extensive DNA inversions in the B. fragilis genome control variable gene expression.</title>
        <authorList>
            <person name="Cerdeno-Tarraga A.M."/>
            <person name="Patrick S."/>
            <person name="Crosmann L."/>
            <person name="Blakely G."/>
            <person name="Abratt V."/>
            <person name="Lennard N."/>
            <person name="Duerden B."/>
            <person name="Poxton I."/>
            <person name="Harris B."/>
            <person name="Quail M.A."/>
            <person name="Barron A."/>
            <person name="Clarck L."/>
            <person name="Corton C."/>
            <person name="Doggett J."/>
            <person name="Holden M.T.G."/>
            <person name="Larke N."/>
            <person name="Line A."/>
            <person name="Lord A."/>
            <person name="Norbertczak H."/>
            <person name="Ormond D."/>
            <person name="Price C."/>
            <person name="Rabbinowitsch E."/>
            <person name="Woodward J."/>
            <person name="Barrel B.G."/>
            <person name="Parkhill J."/>
        </authorList>
    </citation>
    <scope>NUCLEOTIDE SEQUENCE [LARGE SCALE GENOMIC DNA]</scope>
    <source>
        <strain evidence="2">ATCC 25285 / DSM 2151 / CCUG 4856 / JCM 11019 / LMG 10263 / NCTC 9343 / Onslow / VPI 2553 / EN-2</strain>
    </source>
</reference>
<name>Q5L8N0_BACFN</name>
<dbReference type="AlphaFoldDB" id="Q5L8N0"/>
<sequence>MQCFSWLRAYDTLSFLHFYLELTKANGSSEVLVINYNAYIQESFQSALSRIFYFHI</sequence>
<gene>
    <name evidence="1" type="ORF">BF9343_3776</name>
</gene>
<organism evidence="1 2">
    <name type="scientific">Bacteroides fragilis (strain ATCC 25285 / DSM 2151 / CCUG 4856 / JCM 11019 / LMG 10263 / NCTC 9343 / Onslow / VPI 2553 / EN-2)</name>
    <dbReference type="NCBI Taxonomy" id="272559"/>
    <lineage>
        <taxon>Bacteria</taxon>
        <taxon>Pseudomonadati</taxon>
        <taxon>Bacteroidota</taxon>
        <taxon>Bacteroidia</taxon>
        <taxon>Bacteroidales</taxon>
        <taxon>Bacteroidaceae</taxon>
        <taxon>Bacteroides</taxon>
    </lineage>
</organism>
<dbReference type="HOGENOM" id="CLU_3004448_0_0_10"/>
<dbReference type="KEGG" id="bfs:BF9343_3776"/>
<protein>
    <submittedName>
        <fullName evidence="1">Uncharacterized protein</fullName>
    </submittedName>
</protein>
<keyword evidence="2" id="KW-1185">Reference proteome</keyword>
<evidence type="ECO:0000313" key="1">
    <source>
        <dbReference type="EMBL" id="CAH09557.1"/>
    </source>
</evidence>
<evidence type="ECO:0000313" key="2">
    <source>
        <dbReference type="Proteomes" id="UP000006731"/>
    </source>
</evidence>
<dbReference type="Proteomes" id="UP000006731">
    <property type="component" value="Chromosome"/>
</dbReference>
<dbReference type="EMBL" id="CR626927">
    <property type="protein sequence ID" value="CAH09557.1"/>
    <property type="molecule type" value="Genomic_DNA"/>
</dbReference>
<accession>Q5L8N0</accession>
<dbReference type="PaxDb" id="272559-BF9343_3776"/>
<proteinExistence type="predicted"/>